<evidence type="ECO:0000313" key="2">
    <source>
        <dbReference type="EMBL" id="MCI01011.1"/>
    </source>
</evidence>
<dbReference type="InterPro" id="IPR052929">
    <property type="entry name" value="RNase_H-like_EbsB-rel"/>
</dbReference>
<evidence type="ECO:0000313" key="3">
    <source>
        <dbReference type="Proteomes" id="UP000265520"/>
    </source>
</evidence>
<evidence type="ECO:0000259" key="1">
    <source>
        <dbReference type="Pfam" id="PF13456"/>
    </source>
</evidence>
<feature type="domain" description="RNase H type-1" evidence="1">
    <location>
        <begin position="86"/>
        <end position="138"/>
    </location>
</feature>
<dbReference type="Pfam" id="PF13456">
    <property type="entry name" value="RVT_3"/>
    <property type="match status" value="1"/>
</dbReference>
<comment type="caution">
    <text evidence="2">The sequence shown here is derived from an EMBL/GenBank/DDBJ whole genome shotgun (WGS) entry which is preliminary data.</text>
</comment>
<proteinExistence type="predicted"/>
<feature type="non-terminal residue" evidence="2">
    <location>
        <position position="143"/>
    </location>
</feature>
<dbReference type="InterPro" id="IPR002156">
    <property type="entry name" value="RNaseH_domain"/>
</dbReference>
<dbReference type="GO" id="GO:0003676">
    <property type="term" value="F:nucleic acid binding"/>
    <property type="evidence" value="ECO:0007669"/>
    <property type="project" value="InterPro"/>
</dbReference>
<dbReference type="EMBL" id="LXQA010044940">
    <property type="protein sequence ID" value="MCI01011.1"/>
    <property type="molecule type" value="Genomic_DNA"/>
</dbReference>
<dbReference type="AlphaFoldDB" id="A0A392NMD0"/>
<dbReference type="Proteomes" id="UP000265520">
    <property type="component" value="Unassembled WGS sequence"/>
</dbReference>
<reference evidence="2 3" key="1">
    <citation type="journal article" date="2018" name="Front. Plant Sci.">
        <title>Red Clover (Trifolium pratense) and Zigzag Clover (T. medium) - A Picture of Genomic Similarities and Differences.</title>
        <authorList>
            <person name="Dluhosova J."/>
            <person name="Istvanek J."/>
            <person name="Nedelnik J."/>
            <person name="Repkova J."/>
        </authorList>
    </citation>
    <scope>NUCLEOTIDE SEQUENCE [LARGE SCALE GENOMIC DNA]</scope>
    <source>
        <strain evidence="3">cv. 10/8</strain>
        <tissue evidence="2">Leaf</tissue>
    </source>
</reference>
<name>A0A392NMD0_9FABA</name>
<dbReference type="PANTHER" id="PTHR47074:SF48">
    <property type="entry name" value="POLYNUCLEOTIDYL TRANSFERASE, RIBONUCLEASE H-LIKE SUPERFAMILY PROTEIN"/>
    <property type="match status" value="1"/>
</dbReference>
<keyword evidence="2" id="KW-0808">Transferase</keyword>
<dbReference type="PANTHER" id="PTHR47074">
    <property type="entry name" value="BNAC02G40300D PROTEIN"/>
    <property type="match status" value="1"/>
</dbReference>
<organism evidence="2 3">
    <name type="scientific">Trifolium medium</name>
    <dbReference type="NCBI Taxonomy" id="97028"/>
    <lineage>
        <taxon>Eukaryota</taxon>
        <taxon>Viridiplantae</taxon>
        <taxon>Streptophyta</taxon>
        <taxon>Embryophyta</taxon>
        <taxon>Tracheophyta</taxon>
        <taxon>Spermatophyta</taxon>
        <taxon>Magnoliopsida</taxon>
        <taxon>eudicotyledons</taxon>
        <taxon>Gunneridae</taxon>
        <taxon>Pentapetalae</taxon>
        <taxon>rosids</taxon>
        <taxon>fabids</taxon>
        <taxon>Fabales</taxon>
        <taxon>Fabaceae</taxon>
        <taxon>Papilionoideae</taxon>
        <taxon>50 kb inversion clade</taxon>
        <taxon>NPAAA clade</taxon>
        <taxon>Hologalegina</taxon>
        <taxon>IRL clade</taxon>
        <taxon>Trifolieae</taxon>
        <taxon>Trifolium</taxon>
    </lineage>
</organism>
<sequence length="143" mass="16624">MAICQGESKDTAGLFAMMVWVLWNNRNNKVWNESKEEGRSLGIKSRHLWEEWHSVQHCQHDSPSPVQQQQQHLAWQKPPMDWYKCNVDAGFYNELNKTSAGWCLRDHTGNFVVVDTYWNEGKCSITEGESIALLEAMKGMEHR</sequence>
<keyword evidence="3" id="KW-1185">Reference proteome</keyword>
<dbReference type="GO" id="GO:0016740">
    <property type="term" value="F:transferase activity"/>
    <property type="evidence" value="ECO:0007669"/>
    <property type="project" value="UniProtKB-KW"/>
</dbReference>
<accession>A0A392NMD0</accession>
<protein>
    <submittedName>
        <fullName evidence="2">Polynucleotidyl transferase ribonuclease H fold</fullName>
    </submittedName>
</protein>
<dbReference type="GO" id="GO:0004523">
    <property type="term" value="F:RNA-DNA hybrid ribonuclease activity"/>
    <property type="evidence" value="ECO:0007669"/>
    <property type="project" value="InterPro"/>
</dbReference>